<feature type="domain" description="MacB-like periplasmic core" evidence="10">
    <location>
        <begin position="17"/>
        <end position="241"/>
    </location>
</feature>
<evidence type="ECO:0000259" key="9">
    <source>
        <dbReference type="Pfam" id="PF02687"/>
    </source>
</evidence>
<feature type="transmembrane region" description="Helical" evidence="8">
    <location>
        <begin position="472"/>
        <end position="491"/>
    </location>
</feature>
<keyword evidence="12" id="KW-1185">Reference proteome</keyword>
<evidence type="ECO:0000256" key="1">
    <source>
        <dbReference type="ARBA" id="ARBA00004651"/>
    </source>
</evidence>
<dbReference type="RefSeq" id="WP_361703360.1">
    <property type="nucleotide sequence ID" value="NZ_JBEZVE010000009.1"/>
</dbReference>
<comment type="subcellular location">
    <subcellularLocation>
        <location evidence="1">Cell membrane</location>
        <topology evidence="1">Multi-pass membrane protein</topology>
    </subcellularLocation>
</comment>
<feature type="transmembrane region" description="Helical" evidence="8">
    <location>
        <begin position="780"/>
        <end position="801"/>
    </location>
</feature>
<feature type="transmembrane region" description="Helical" evidence="8">
    <location>
        <begin position="325"/>
        <end position="354"/>
    </location>
</feature>
<evidence type="ECO:0000256" key="6">
    <source>
        <dbReference type="ARBA" id="ARBA00038076"/>
    </source>
</evidence>
<reference evidence="11 12" key="1">
    <citation type="submission" date="2024-06" db="EMBL/GenBank/DDBJ databases">
        <title>The Natural Products Discovery Center: Release of the First 8490 Sequenced Strains for Exploring Actinobacteria Biosynthetic Diversity.</title>
        <authorList>
            <person name="Kalkreuter E."/>
            <person name="Kautsar S.A."/>
            <person name="Yang D."/>
            <person name="Bader C.D."/>
            <person name="Teijaro C.N."/>
            <person name="Fluegel L."/>
            <person name="Davis C.M."/>
            <person name="Simpson J.R."/>
            <person name="Lauterbach L."/>
            <person name="Steele A.D."/>
            <person name="Gui C."/>
            <person name="Meng S."/>
            <person name="Li G."/>
            <person name="Viehrig K."/>
            <person name="Ye F."/>
            <person name="Su P."/>
            <person name="Kiefer A.F."/>
            <person name="Nichols A."/>
            <person name="Cepeda A.J."/>
            <person name="Yan W."/>
            <person name="Fan B."/>
            <person name="Jiang Y."/>
            <person name="Adhikari A."/>
            <person name="Zheng C.-J."/>
            <person name="Schuster L."/>
            <person name="Cowan T.M."/>
            <person name="Smanski M.J."/>
            <person name="Chevrette M.G."/>
            <person name="De Carvalho L.P.S."/>
            <person name="Shen B."/>
        </authorList>
    </citation>
    <scope>NUCLEOTIDE SEQUENCE [LARGE SCALE GENOMIC DNA]</scope>
    <source>
        <strain evidence="11 12">NPDC033843</strain>
    </source>
</reference>
<dbReference type="InterPro" id="IPR025857">
    <property type="entry name" value="MacB_PCD"/>
</dbReference>
<feature type="transmembrane region" description="Helical" evidence="8">
    <location>
        <begin position="727"/>
        <end position="752"/>
    </location>
</feature>
<comment type="similarity">
    <text evidence="6">Belongs to the ABC-4 integral membrane protein family.</text>
</comment>
<dbReference type="InterPro" id="IPR050250">
    <property type="entry name" value="Macrolide_Exporter_MacB"/>
</dbReference>
<feature type="region of interest" description="Disordered" evidence="7">
    <location>
        <begin position="59"/>
        <end position="88"/>
    </location>
</feature>
<feature type="domain" description="MacB-like periplasmic core" evidence="10">
    <location>
        <begin position="502"/>
        <end position="696"/>
    </location>
</feature>
<evidence type="ECO:0000256" key="4">
    <source>
        <dbReference type="ARBA" id="ARBA00022989"/>
    </source>
</evidence>
<dbReference type="Pfam" id="PF12704">
    <property type="entry name" value="MacB_PCD"/>
    <property type="match status" value="2"/>
</dbReference>
<dbReference type="PANTHER" id="PTHR30572:SF4">
    <property type="entry name" value="ABC TRANSPORTER PERMEASE YTRF"/>
    <property type="match status" value="1"/>
</dbReference>
<feature type="transmembrane region" description="Helical" evidence="8">
    <location>
        <begin position="503"/>
        <end position="530"/>
    </location>
</feature>
<keyword evidence="5 8" id="KW-0472">Membrane</keyword>
<feature type="transmembrane region" description="Helical" evidence="8">
    <location>
        <begin position="445"/>
        <end position="465"/>
    </location>
</feature>
<dbReference type="Proteomes" id="UP001550739">
    <property type="component" value="Unassembled WGS sequence"/>
</dbReference>
<feature type="transmembrane region" description="Helical" evidence="8">
    <location>
        <begin position="277"/>
        <end position="302"/>
    </location>
</feature>
<evidence type="ECO:0000256" key="8">
    <source>
        <dbReference type="SAM" id="Phobius"/>
    </source>
</evidence>
<dbReference type="Pfam" id="PF02687">
    <property type="entry name" value="FtsX"/>
    <property type="match status" value="2"/>
</dbReference>
<evidence type="ECO:0000256" key="3">
    <source>
        <dbReference type="ARBA" id="ARBA00022692"/>
    </source>
</evidence>
<comment type="caution">
    <text evidence="11">The sequence shown here is derived from an EMBL/GenBank/DDBJ whole genome shotgun (WGS) entry which is preliminary data.</text>
</comment>
<feature type="transmembrane region" description="Helical" evidence="8">
    <location>
        <begin position="417"/>
        <end position="439"/>
    </location>
</feature>
<keyword evidence="3 8" id="KW-0812">Transmembrane</keyword>
<evidence type="ECO:0000259" key="10">
    <source>
        <dbReference type="Pfam" id="PF12704"/>
    </source>
</evidence>
<evidence type="ECO:0000313" key="11">
    <source>
        <dbReference type="EMBL" id="MEU3782560.1"/>
    </source>
</evidence>
<feature type="domain" description="ABC3 transporter permease C-terminal" evidence="9">
    <location>
        <begin position="730"/>
        <end position="847"/>
    </location>
</feature>
<evidence type="ECO:0000256" key="5">
    <source>
        <dbReference type="ARBA" id="ARBA00023136"/>
    </source>
</evidence>
<sequence length="855" mass="88329">MYHTALRNVRAHKGRLLMTMLAVLLGTAFVAGTLIFSDSIGQSVKDSVSDSYSRISAQVTDTAVSTDPDSDPAAGQHTGARSPLTESTVRRIAALPGTRSARGTVTGFAGLSDPHGNLIGSRGNTRGANWVPSADGQDPEYPMAQGAGPTSAGMIAIDRRTASDNDFKVGDTVRAAVNGPVLEMTVTGIFTTDDPQVRAGGSLVLFDTATAQRLYLEPGQYDSIQVVATPGTSQNELRGEILPVVPHSGNITVKTGARLNADMAAKTRSDLSGMRNVLLAFAGIALFVGVFLIVNTFTMLIAQRTRELALLRAIGASRRQITDSVLLEALLVGVSASVAGLVTGIGIGAALQALMGSMGGHVSTSTLVVSPTTVLVTLLTGTVVTALAALLPGLRASRVAPVAAMRSGDTPASHKSLVVRNSIGVALAGVGLALVLWGAVRGGSAGNLLVAGGAVSTLVGVFVLTPALSRPAIALVGPLCTWLFGISGTLARQNAVRNPRRTAATASALTVGITLISALTVLGASVTHAVDQQVTQNMKADYAVSALLSLPVAPTLLPAIARTPGVAAYSALDDQRLRAGGKDLPVTGVDAKSFDRLLVPNMVSGSTMALRRGRILVDRDHAVNDGWTVGSTVPVTYPDGSSGRLTVGGVYRNSEVLGSVLMSRSVLSPHTTAPFYSTVLVKGVTGATASLQQALKDATGDNPLINVRTKQQMRDHFSSQINLLLDAMYALLALSVIIATLGVVNTLAMAVLERKREIGMLRAVGLPRSAVRRMVRLESVLIASFGAALGIAIGSFLAWAGVRLLSGAMTGLTTVIPYAQLAAYVAGAALVGLLAALWPARRAARLDVLDSIRTD</sequence>
<dbReference type="EMBL" id="JBEZVE010000009">
    <property type="protein sequence ID" value="MEU3782560.1"/>
    <property type="molecule type" value="Genomic_DNA"/>
</dbReference>
<evidence type="ECO:0000313" key="12">
    <source>
        <dbReference type="Proteomes" id="UP001550739"/>
    </source>
</evidence>
<dbReference type="InterPro" id="IPR003838">
    <property type="entry name" value="ABC3_permease_C"/>
</dbReference>
<dbReference type="PANTHER" id="PTHR30572">
    <property type="entry name" value="MEMBRANE COMPONENT OF TRANSPORTER-RELATED"/>
    <property type="match status" value="1"/>
</dbReference>
<gene>
    <name evidence="11" type="ORF">AB0E89_18625</name>
</gene>
<evidence type="ECO:0000256" key="2">
    <source>
        <dbReference type="ARBA" id="ARBA00022475"/>
    </source>
</evidence>
<name>A0ABV2ZJ33_9ACTN</name>
<keyword evidence="4 8" id="KW-1133">Transmembrane helix</keyword>
<organism evidence="11 12">
    <name type="scientific">Streptomyces sp. 900129855</name>
    <dbReference type="NCBI Taxonomy" id="3155129"/>
    <lineage>
        <taxon>Bacteria</taxon>
        <taxon>Bacillati</taxon>
        <taxon>Actinomycetota</taxon>
        <taxon>Actinomycetes</taxon>
        <taxon>Kitasatosporales</taxon>
        <taxon>Streptomycetaceae</taxon>
        <taxon>Streptomyces</taxon>
    </lineage>
</organism>
<protein>
    <submittedName>
        <fullName evidence="11">FtsX-like permease family protein</fullName>
    </submittedName>
</protein>
<proteinExistence type="inferred from homology"/>
<feature type="transmembrane region" description="Helical" evidence="8">
    <location>
        <begin position="821"/>
        <end position="840"/>
    </location>
</feature>
<accession>A0ABV2ZJ33</accession>
<feature type="domain" description="ABC3 transporter permease C-terminal" evidence="9">
    <location>
        <begin position="280"/>
        <end position="399"/>
    </location>
</feature>
<feature type="transmembrane region" description="Helical" evidence="8">
    <location>
        <begin position="374"/>
        <end position="396"/>
    </location>
</feature>
<keyword evidence="2" id="KW-1003">Cell membrane</keyword>
<evidence type="ECO:0000256" key="7">
    <source>
        <dbReference type="SAM" id="MobiDB-lite"/>
    </source>
</evidence>